<organism evidence="1 2">
    <name type="scientific">Legionella busanensis</name>
    <dbReference type="NCBI Taxonomy" id="190655"/>
    <lineage>
        <taxon>Bacteria</taxon>
        <taxon>Pseudomonadati</taxon>
        <taxon>Pseudomonadota</taxon>
        <taxon>Gammaproteobacteria</taxon>
        <taxon>Legionellales</taxon>
        <taxon>Legionellaceae</taxon>
        <taxon>Legionella</taxon>
    </lineage>
</organism>
<proteinExistence type="predicted"/>
<gene>
    <name evidence="1" type="ORF">NCTC13316_03306</name>
</gene>
<dbReference type="Proteomes" id="UP000254794">
    <property type="component" value="Unassembled WGS sequence"/>
</dbReference>
<evidence type="ECO:0000313" key="2">
    <source>
        <dbReference type="Proteomes" id="UP000254794"/>
    </source>
</evidence>
<sequence length="360" mass="40991">MRSHYESSDQTKRLIIENNIIVGYQYLSKKGLWENTTEVDKFLVLQGFYLQSKGFDFTVKYNKDGNQRVIIQNNQIVSYQYRKNSNAEWQVAGSNDFHRFKGLENYLLTTNQITLTSARHHANNINNFQPQSNFGLPSGQQAKSTPSNAPIAIQPVKQAQDARNNPPRSLFFNHEEDNTPYKIDEIRGRLLRHDERPRVLDSYLAKSYTPQNKAEAATILTEFSIKNVMQNIGTETKVQMVNNNQRGATQDGKRSHDDSALKIIFKSQAEAKQFVKELYERHGIHSHTFGQGYMKTPQGRDGNIVFLTKDDLKKIVKNADISNIADAGNVAYDALKTSLTLSDTNQATNDVRKAPRPTNF</sequence>
<accession>A0A378KCT5</accession>
<dbReference type="EMBL" id="UGOD01000004">
    <property type="protein sequence ID" value="STX81435.1"/>
    <property type="molecule type" value="Genomic_DNA"/>
</dbReference>
<dbReference type="AlphaFoldDB" id="A0A378KCT5"/>
<dbReference type="RefSeq" id="WP_115332822.1">
    <property type="nucleotide sequence ID" value="NZ_CAAAHP010000005.1"/>
</dbReference>
<evidence type="ECO:0000313" key="1">
    <source>
        <dbReference type="EMBL" id="STX81435.1"/>
    </source>
</evidence>
<keyword evidence="2" id="KW-1185">Reference proteome</keyword>
<name>A0A378KCT5_9GAMM</name>
<reference evidence="1 2" key="1">
    <citation type="submission" date="2018-06" db="EMBL/GenBank/DDBJ databases">
        <authorList>
            <consortium name="Pathogen Informatics"/>
            <person name="Doyle S."/>
        </authorList>
    </citation>
    <scope>NUCLEOTIDE SEQUENCE [LARGE SCALE GENOMIC DNA]</scope>
    <source>
        <strain evidence="1 2">NCTC13316</strain>
    </source>
</reference>
<protein>
    <submittedName>
        <fullName evidence="1">Uncharacterized protein</fullName>
    </submittedName>
</protein>
<dbReference type="OrthoDB" id="5650400at2"/>